<dbReference type="Pfam" id="PF08241">
    <property type="entry name" value="Methyltransf_11"/>
    <property type="match status" value="1"/>
</dbReference>
<dbReference type="GO" id="GO:0005634">
    <property type="term" value="C:nucleus"/>
    <property type="evidence" value="ECO:0007669"/>
    <property type="project" value="TreeGrafter"/>
</dbReference>
<dbReference type="PANTHER" id="PTHR13069">
    <property type="entry name" value="ALKYLATED DNA REPAIR PROTEIN ALKB HOMOLOG 8"/>
    <property type="match status" value="1"/>
</dbReference>
<evidence type="ECO:0000256" key="1">
    <source>
        <dbReference type="ARBA" id="ARBA00022603"/>
    </source>
</evidence>
<dbReference type="GO" id="GO:0002098">
    <property type="term" value="P:tRNA wobble uridine modification"/>
    <property type="evidence" value="ECO:0007669"/>
    <property type="project" value="TreeGrafter"/>
</dbReference>
<dbReference type="Proteomes" id="UP000050741">
    <property type="component" value="Unassembled WGS sequence"/>
</dbReference>
<dbReference type="AlphaFoldDB" id="A0A183BY33"/>
<keyword evidence="1" id="KW-0489">Methyltransferase</keyword>
<reference evidence="4" key="2">
    <citation type="submission" date="2014-05" db="EMBL/GenBank/DDBJ databases">
        <title>The genome and life-stage specific transcriptomes of Globodera pallida elucidate key aspects of plant parasitism by a cyst nematode.</title>
        <authorList>
            <person name="Cotton J.A."/>
            <person name="Lilley C.J."/>
            <person name="Jones L.M."/>
            <person name="Kikuchi T."/>
            <person name="Reid A.J."/>
            <person name="Thorpe P."/>
            <person name="Tsai I.J."/>
            <person name="Beasley H."/>
            <person name="Blok V."/>
            <person name="Cock P.J.A."/>
            <person name="Van den Akker S.E."/>
            <person name="Holroyd N."/>
            <person name="Hunt M."/>
            <person name="Mantelin S."/>
            <person name="Naghra H."/>
            <person name="Pain A."/>
            <person name="Palomares-Rius J.E."/>
            <person name="Zarowiecki M."/>
            <person name="Berriman M."/>
            <person name="Jones J.T."/>
            <person name="Urwin P.E."/>
        </authorList>
    </citation>
    <scope>NUCLEOTIDE SEQUENCE [LARGE SCALE GENOMIC DNA]</scope>
    <source>
        <strain evidence="4">Lindley</strain>
    </source>
</reference>
<organism evidence="4 5">
    <name type="scientific">Globodera pallida</name>
    <name type="common">Potato cyst nematode worm</name>
    <name type="synonym">Heterodera pallida</name>
    <dbReference type="NCBI Taxonomy" id="36090"/>
    <lineage>
        <taxon>Eukaryota</taxon>
        <taxon>Metazoa</taxon>
        <taxon>Ecdysozoa</taxon>
        <taxon>Nematoda</taxon>
        <taxon>Chromadorea</taxon>
        <taxon>Rhabditida</taxon>
        <taxon>Tylenchina</taxon>
        <taxon>Tylenchomorpha</taxon>
        <taxon>Tylenchoidea</taxon>
        <taxon>Heteroderidae</taxon>
        <taxon>Heteroderinae</taxon>
        <taxon>Globodera</taxon>
    </lineage>
</organism>
<evidence type="ECO:0000259" key="3">
    <source>
        <dbReference type="Pfam" id="PF08241"/>
    </source>
</evidence>
<dbReference type="GO" id="GO:0000049">
    <property type="term" value="F:tRNA binding"/>
    <property type="evidence" value="ECO:0007669"/>
    <property type="project" value="TreeGrafter"/>
</dbReference>
<reference evidence="5" key="3">
    <citation type="submission" date="2016-06" db="UniProtKB">
        <authorList>
            <consortium name="WormBaseParasite"/>
        </authorList>
    </citation>
    <scope>IDENTIFICATION</scope>
</reference>
<dbReference type="GO" id="GO:0008757">
    <property type="term" value="F:S-adenosylmethionine-dependent methyltransferase activity"/>
    <property type="evidence" value="ECO:0007669"/>
    <property type="project" value="InterPro"/>
</dbReference>
<dbReference type="GO" id="GO:0005737">
    <property type="term" value="C:cytoplasm"/>
    <property type="evidence" value="ECO:0007669"/>
    <property type="project" value="TreeGrafter"/>
</dbReference>
<accession>A0A183BY33</accession>
<dbReference type="InterPro" id="IPR013216">
    <property type="entry name" value="Methyltransf_11"/>
</dbReference>
<keyword evidence="4" id="KW-1185">Reference proteome</keyword>
<evidence type="ECO:0000313" key="4">
    <source>
        <dbReference type="Proteomes" id="UP000050741"/>
    </source>
</evidence>
<dbReference type="InterPro" id="IPR029063">
    <property type="entry name" value="SAM-dependent_MTases_sf"/>
</dbReference>
<evidence type="ECO:0000313" key="5">
    <source>
        <dbReference type="WBParaSite" id="GPLIN_000552300"/>
    </source>
</evidence>
<sequence length="392" mass="44950">MDPNELTQNYVRKAYADIKRRADEEAETAKRGAGGGLSSIARSFPFVLGHLRQIAPHSLILDIALEMEETEMCKKKTKRTKNKLFLGCGDNLYTRGDSFTIGMDVNGAPRGKAENVDFVLADASYPPFRKGLFDAVLLVSVLHHIPNEEIRLKCLRNCLWLASAEKSRVVAVVWAKEQKAAEFSSKDLLVPYNLEDIYKLGHTVEIPFNKETTREQRIMLNAVPIRVKVPPNIRCPNYLPKNVRRRVLEVVSRVGWLYPMMSMEFYEQQLNFMANFLIDRLGELKRIKDFSPKNISARDPRGSICEFSLKMSISVLDDAFAHLRKIYRDVLKYRYYHLFSADELERLMAKIRTADAFGDFQSIEVEYELGNWCAAVGRCDDPKKTDERTPLP</sequence>
<protein>
    <submittedName>
        <fullName evidence="5">Methyltransf_11 domain-containing protein</fullName>
    </submittedName>
</protein>
<dbReference type="SUPFAM" id="SSF53335">
    <property type="entry name" value="S-adenosyl-L-methionine-dependent methyltransferases"/>
    <property type="match status" value="2"/>
</dbReference>
<name>A0A183BY33_GLOPA</name>
<reference evidence="4" key="1">
    <citation type="submission" date="2013-12" db="EMBL/GenBank/DDBJ databases">
        <authorList>
            <person name="Aslett M."/>
        </authorList>
    </citation>
    <scope>NUCLEOTIDE SEQUENCE [LARGE SCALE GENOMIC DNA]</scope>
    <source>
        <strain evidence="4">Lindley</strain>
    </source>
</reference>
<dbReference type="GO" id="GO:0030488">
    <property type="term" value="P:tRNA methylation"/>
    <property type="evidence" value="ECO:0007669"/>
    <property type="project" value="TreeGrafter"/>
</dbReference>
<dbReference type="GO" id="GO:0106335">
    <property type="term" value="F:tRNA (5-carboxymethyluridine(34)-5-O)-methyltransferase activity"/>
    <property type="evidence" value="ECO:0007669"/>
    <property type="project" value="TreeGrafter"/>
</dbReference>
<dbReference type="WBParaSite" id="GPLIN_000552300">
    <property type="protein sequence ID" value="GPLIN_000552300"/>
    <property type="gene ID" value="GPLIN_000552300"/>
</dbReference>
<dbReference type="Gene3D" id="3.40.50.150">
    <property type="entry name" value="Vaccinia Virus protein VP39"/>
    <property type="match status" value="1"/>
</dbReference>
<dbReference type="InterPro" id="IPR051422">
    <property type="entry name" value="AlkB_tRNA_MeTrf/Diox"/>
</dbReference>
<proteinExistence type="predicted"/>
<dbReference type="PANTHER" id="PTHR13069:SF34">
    <property type="entry name" value="METHYLTRANSFERASE TYPE 11 DOMAIN-CONTAINING PROTEIN"/>
    <property type="match status" value="1"/>
</dbReference>
<keyword evidence="2" id="KW-0808">Transferase</keyword>
<feature type="domain" description="Methyltransferase type 11" evidence="3">
    <location>
        <begin position="88"/>
        <end position="156"/>
    </location>
</feature>
<evidence type="ECO:0000256" key="2">
    <source>
        <dbReference type="ARBA" id="ARBA00022679"/>
    </source>
</evidence>